<dbReference type="AlphaFoldDB" id="A0A7J6P055"/>
<keyword evidence="6" id="KW-0325">Glycoprotein</keyword>
<dbReference type="EMBL" id="JABANP010000124">
    <property type="protein sequence ID" value="KAF4689448.1"/>
    <property type="molecule type" value="Genomic_DNA"/>
</dbReference>
<name>A0A7J6P055_PEROL</name>
<evidence type="ECO:0000256" key="6">
    <source>
        <dbReference type="ARBA" id="ARBA00023180"/>
    </source>
</evidence>
<dbReference type="InterPro" id="IPR029058">
    <property type="entry name" value="AB_hydrolase_fold"/>
</dbReference>
<comment type="similarity">
    <text evidence="1">Belongs to the peptidase S10 family.</text>
</comment>
<accession>A0A7J6P055</accession>
<evidence type="ECO:0000313" key="9">
    <source>
        <dbReference type="Proteomes" id="UP000541610"/>
    </source>
</evidence>
<gene>
    <name evidence="8" type="ORF">FOZ60_001633</name>
</gene>
<keyword evidence="5" id="KW-0378">Hydrolase</keyword>
<evidence type="ECO:0000313" key="8">
    <source>
        <dbReference type="EMBL" id="KAF4689448.1"/>
    </source>
</evidence>
<dbReference type="PANTHER" id="PTHR11802">
    <property type="entry name" value="SERINE PROTEASE FAMILY S10 SERINE CARBOXYPEPTIDASE"/>
    <property type="match status" value="1"/>
</dbReference>
<organism evidence="8 9">
    <name type="scientific">Perkinsus olseni</name>
    <name type="common">Perkinsus atlanticus</name>
    <dbReference type="NCBI Taxonomy" id="32597"/>
    <lineage>
        <taxon>Eukaryota</taxon>
        <taxon>Sar</taxon>
        <taxon>Alveolata</taxon>
        <taxon>Perkinsozoa</taxon>
        <taxon>Perkinsea</taxon>
        <taxon>Perkinsida</taxon>
        <taxon>Perkinsidae</taxon>
        <taxon>Perkinsus</taxon>
    </lineage>
</organism>
<dbReference type="PANTHER" id="PTHR11802:SF3">
    <property type="entry name" value="RETINOID-INDUCIBLE SERINE CARBOXYPEPTIDASE"/>
    <property type="match status" value="1"/>
</dbReference>
<dbReference type="GO" id="GO:0006508">
    <property type="term" value="P:proteolysis"/>
    <property type="evidence" value="ECO:0007669"/>
    <property type="project" value="UniProtKB-KW"/>
</dbReference>
<protein>
    <submittedName>
        <fullName evidence="8">Uncharacterized protein</fullName>
    </submittedName>
</protein>
<keyword evidence="3" id="KW-0645">Protease</keyword>
<dbReference type="Pfam" id="PF00450">
    <property type="entry name" value="Peptidase_S10"/>
    <property type="match status" value="2"/>
</dbReference>
<reference evidence="8 9" key="1">
    <citation type="submission" date="2020-04" db="EMBL/GenBank/DDBJ databases">
        <title>Perkinsus olseni comparative genomics.</title>
        <authorList>
            <person name="Bogema D.R."/>
        </authorList>
    </citation>
    <scope>NUCLEOTIDE SEQUENCE [LARGE SCALE GENOMIC DNA]</scope>
    <source>
        <strain evidence="8">00978-12</strain>
    </source>
</reference>
<dbReference type="InterPro" id="IPR001563">
    <property type="entry name" value="Peptidase_S10"/>
</dbReference>
<sequence length="319" mass="35229">MTVPAIREAIKLWILLLFSPTALSISDLSDSRGVVLPMGARMLTGKRTLCPDGSGSQKFGYIQVSPITKYFYAAIEADKDPASAPTFVYFEGGPGGSSVAAALQLNGPCIRDFVTRRLRLNLYSWTAQANGVWIDAPAPTGFSVGPVTRGLEDFILDIYDVRVLDGQEKAKYFLKFWPVDTFLNDQEIQQELGVSKKWERSNAEVVAVQQGPRRACLPHKVFHAYNKYTAYNTTYFVTSLLDKGFKVLVMNGDQDYITNSVGAETWVLNLKGADKYGEKLRGVPPTPVKFGGVELGKMRALEYPNQARLAFIEVCGSES</sequence>
<evidence type="ECO:0000256" key="5">
    <source>
        <dbReference type="ARBA" id="ARBA00022801"/>
    </source>
</evidence>
<evidence type="ECO:0000256" key="1">
    <source>
        <dbReference type="ARBA" id="ARBA00009431"/>
    </source>
</evidence>
<keyword evidence="2" id="KW-0121">Carboxypeptidase</keyword>
<dbReference type="Proteomes" id="UP000541610">
    <property type="component" value="Unassembled WGS sequence"/>
</dbReference>
<dbReference type="OrthoDB" id="443318at2759"/>
<evidence type="ECO:0000256" key="7">
    <source>
        <dbReference type="SAM" id="SignalP"/>
    </source>
</evidence>
<evidence type="ECO:0000256" key="2">
    <source>
        <dbReference type="ARBA" id="ARBA00022645"/>
    </source>
</evidence>
<evidence type="ECO:0000256" key="3">
    <source>
        <dbReference type="ARBA" id="ARBA00022670"/>
    </source>
</evidence>
<proteinExistence type="inferred from homology"/>
<keyword evidence="4 7" id="KW-0732">Signal</keyword>
<feature type="chain" id="PRO_5029780487" evidence="7">
    <location>
        <begin position="25"/>
        <end position="319"/>
    </location>
</feature>
<feature type="signal peptide" evidence="7">
    <location>
        <begin position="1"/>
        <end position="24"/>
    </location>
</feature>
<dbReference type="SUPFAM" id="SSF53474">
    <property type="entry name" value="alpha/beta-Hydrolases"/>
    <property type="match status" value="2"/>
</dbReference>
<comment type="caution">
    <text evidence="8">The sequence shown here is derived from an EMBL/GenBank/DDBJ whole genome shotgun (WGS) entry which is preliminary data.</text>
</comment>
<evidence type="ECO:0000256" key="4">
    <source>
        <dbReference type="ARBA" id="ARBA00022729"/>
    </source>
</evidence>
<dbReference type="Gene3D" id="3.40.50.1820">
    <property type="entry name" value="alpha/beta hydrolase"/>
    <property type="match status" value="2"/>
</dbReference>
<dbReference type="GO" id="GO:0004185">
    <property type="term" value="F:serine-type carboxypeptidase activity"/>
    <property type="evidence" value="ECO:0007669"/>
    <property type="project" value="InterPro"/>
</dbReference>